<dbReference type="Pfam" id="PF13392">
    <property type="entry name" value="HNH_3"/>
    <property type="match status" value="1"/>
</dbReference>
<name>A0A6H0X674_9CAUD</name>
<dbReference type="Proteomes" id="UP000503405">
    <property type="component" value="Segment"/>
</dbReference>
<dbReference type="InterPro" id="IPR003615">
    <property type="entry name" value="HNH_nuc"/>
</dbReference>
<accession>A0A6H0X674</accession>
<dbReference type="InterPro" id="IPR044925">
    <property type="entry name" value="His-Me_finger_sf"/>
</dbReference>
<dbReference type="EMBL" id="MT254578">
    <property type="protein sequence ID" value="QIW89796.1"/>
    <property type="molecule type" value="Genomic_DNA"/>
</dbReference>
<dbReference type="CDD" id="cd00085">
    <property type="entry name" value="HNHc"/>
    <property type="match status" value="1"/>
</dbReference>
<sequence>MEVWIGITGFKSLYEVSNLGRVRSLDRIGSNGRLYKGQIKKLNDNGKGYFQVNLKVNGKQTNKYVHRLVAEAFIPNTENKPEVNHKDGNKGNNNIDNLEWSTRIENVEHQFSNGLNPNAGGTKRVSVFDGENITIYNSQIELSLALGKSKSWCSKRFESSNTFEYNGLLIRKHELGE</sequence>
<reference evidence="2 3" key="1">
    <citation type="submission" date="2020-03" db="EMBL/GenBank/DDBJ databases">
        <authorList>
            <person name="Skorynina A."/>
            <person name="Kazantseva O."/>
            <person name="Baycher S."/>
            <person name="Piligrimova E."/>
            <person name="Kuliabin V."/>
            <person name="Shadrin A."/>
        </authorList>
    </citation>
    <scope>NUCLEOTIDE SEQUENCE [LARGE SCALE GENOMIC DNA]</scope>
</reference>
<protein>
    <submittedName>
        <fullName evidence="2">HNH endonuclease</fullName>
    </submittedName>
</protein>
<evidence type="ECO:0000313" key="2">
    <source>
        <dbReference type="EMBL" id="QIW89796.1"/>
    </source>
</evidence>
<dbReference type="GO" id="GO:0016788">
    <property type="term" value="F:hydrolase activity, acting on ester bonds"/>
    <property type="evidence" value="ECO:0007669"/>
    <property type="project" value="InterPro"/>
</dbReference>
<evidence type="ECO:0000259" key="1">
    <source>
        <dbReference type="SMART" id="SM00507"/>
    </source>
</evidence>
<keyword evidence="2" id="KW-0378">Hydrolase</keyword>
<evidence type="ECO:0000313" key="3">
    <source>
        <dbReference type="Proteomes" id="UP000503405"/>
    </source>
</evidence>
<gene>
    <name evidence="2" type="ORF">Izhevsk_115</name>
</gene>
<proteinExistence type="predicted"/>
<dbReference type="InterPro" id="IPR010902">
    <property type="entry name" value="NUMOD4"/>
</dbReference>
<dbReference type="SMART" id="SM00507">
    <property type="entry name" value="HNHc"/>
    <property type="match status" value="1"/>
</dbReference>
<keyword evidence="2" id="KW-0540">Nuclease</keyword>
<keyword evidence="3" id="KW-1185">Reference proteome</keyword>
<dbReference type="GO" id="GO:0004519">
    <property type="term" value="F:endonuclease activity"/>
    <property type="evidence" value="ECO:0007669"/>
    <property type="project" value="UniProtKB-KW"/>
</dbReference>
<dbReference type="Pfam" id="PF07463">
    <property type="entry name" value="NUMOD4"/>
    <property type="match status" value="1"/>
</dbReference>
<dbReference type="SUPFAM" id="SSF54060">
    <property type="entry name" value="His-Me finger endonucleases"/>
    <property type="match status" value="1"/>
</dbReference>
<keyword evidence="2" id="KW-0255">Endonuclease</keyword>
<feature type="domain" description="HNH nuclease" evidence="1">
    <location>
        <begin position="59"/>
        <end position="107"/>
    </location>
</feature>
<dbReference type="Gene3D" id="3.90.75.20">
    <property type="match status" value="1"/>
</dbReference>
<organism evidence="2 3">
    <name type="scientific">Bacillus phage Izhevsk</name>
    <dbReference type="NCBI Taxonomy" id="2724322"/>
    <lineage>
        <taxon>Viruses</taxon>
        <taxon>Duplodnaviria</taxon>
        <taxon>Heunggongvirae</taxon>
        <taxon>Uroviricota</taxon>
        <taxon>Caudoviricetes</taxon>
        <taxon>Joanripponvirinae</taxon>
        <taxon>Tsamsavirus</taxon>
        <taxon>Tsamsavirus izhevsk</taxon>
    </lineage>
</organism>